<dbReference type="SUPFAM" id="SSF47794">
    <property type="entry name" value="Rad51 N-terminal domain-like"/>
    <property type="match status" value="1"/>
</dbReference>
<comment type="caution">
    <text evidence="1">The sequence shown here is derived from an EMBL/GenBank/DDBJ whole genome shotgun (WGS) entry which is preliminary data.</text>
</comment>
<evidence type="ECO:0000313" key="1">
    <source>
        <dbReference type="EMBL" id="GAP64382.1"/>
    </source>
</evidence>
<gene>
    <name evidence="1" type="ORF">ARMA_2805</name>
    <name evidence="2" type="ORF">SE16_02570</name>
</gene>
<dbReference type="OrthoDB" id="5500480at2"/>
<dbReference type="Gene3D" id="1.10.150.20">
    <property type="entry name" value="5' to 3' exonuclease, C-terminal subdomain"/>
    <property type="match status" value="1"/>
</dbReference>
<sequence>MTYLLTPLLDNGIEHTNFFDGRLLTASALQMEQHATHHHQRALGNAIGDGVANGLFVALLNNSAAIPQVKVAAGLAVNREGQTLRLPTEATLTLHQQPKTSPPTSESGLFHVCQPPSTATPTATSSLFVLAISPAEGFRGQVALETPVPAGAPNGCGADKVVEGVMFRLVNVPLSALTDDVEEQLQLARLMQSDAAADHSLLRNWVAHFLFGTPTLLAMPEDPWSVLGTTSLTPHGGAFERLWGAGRLQTCDVPLALIFWTASGVQWVDNWAVRRPVMRLSGDQRRLLAEGMPATLGDLMAQQFQEHVAWLLRPPVTVRTDFIKTLFRYMPAAAMIPFIVPQEGEQAPVENELQPNDDLVFEKKEKEIAAHAIAVEEAHAKARLDTGMIGRTSTLGAFDVGHPVDWQAEIAQLQLRLRQAKTLNLTLSGPKNRGFEPFAFFATLLDPDQYQVIPGAVLHRLLHEGFQHPPIDVHALEKPDDFNLYLVNENWQAVQRLENVQFYAIVGHQHLPPLPDALIQRAVSATVQIVKPVMESVAADAPVEHVEDIGPKRAEALKKHGVQTVRDLANTSVEEVARILNVKSKTATKFVREAQRLLEENRLIGETPSVAFKGFRFGKR</sequence>
<dbReference type="Proteomes" id="UP000050502">
    <property type="component" value="Unassembled WGS sequence"/>
</dbReference>
<protein>
    <submittedName>
        <fullName evidence="1">Uncharacterized protein</fullName>
    </submittedName>
</protein>
<reference evidence="2 4" key="2">
    <citation type="submission" date="2015-07" db="EMBL/GenBank/DDBJ databases">
        <title>Whole genome sequence of Ardenticatena maritima DSM 23922.</title>
        <authorList>
            <person name="Hemp J."/>
            <person name="Ward L.M."/>
            <person name="Pace L.A."/>
            <person name="Fischer W.W."/>
        </authorList>
    </citation>
    <scope>NUCLEOTIDE SEQUENCE [LARGE SCALE GENOMIC DNA]</scope>
    <source>
        <strain evidence="2 4">110S</strain>
    </source>
</reference>
<dbReference type="InterPro" id="IPR010995">
    <property type="entry name" value="DNA_repair_Rad51/TF_NusA_a-hlx"/>
</dbReference>
<dbReference type="EMBL" id="BBZA01000253">
    <property type="protein sequence ID" value="GAP64382.1"/>
    <property type="molecule type" value="Genomic_DNA"/>
</dbReference>
<dbReference type="Proteomes" id="UP000037784">
    <property type="component" value="Unassembled WGS sequence"/>
</dbReference>
<dbReference type="Pfam" id="PF14520">
    <property type="entry name" value="HHH_5"/>
    <property type="match status" value="1"/>
</dbReference>
<organism evidence="1 3">
    <name type="scientific">Ardenticatena maritima</name>
    <dbReference type="NCBI Taxonomy" id="872965"/>
    <lineage>
        <taxon>Bacteria</taxon>
        <taxon>Bacillati</taxon>
        <taxon>Chloroflexota</taxon>
        <taxon>Ardenticatenia</taxon>
        <taxon>Ardenticatenales</taxon>
        <taxon>Ardenticatenaceae</taxon>
        <taxon>Ardenticatena</taxon>
    </lineage>
</organism>
<evidence type="ECO:0000313" key="2">
    <source>
        <dbReference type="EMBL" id="KPL89360.1"/>
    </source>
</evidence>
<name>A0A0M8KB25_9CHLR</name>
<keyword evidence="3" id="KW-1185">Reference proteome</keyword>
<dbReference type="RefSeq" id="WP_054494071.1">
    <property type="nucleotide sequence ID" value="NZ_BBZA01000253.1"/>
</dbReference>
<dbReference type="GO" id="GO:0000166">
    <property type="term" value="F:nucleotide binding"/>
    <property type="evidence" value="ECO:0007669"/>
    <property type="project" value="InterPro"/>
</dbReference>
<dbReference type="AlphaFoldDB" id="A0A0M8KB25"/>
<evidence type="ECO:0000313" key="4">
    <source>
        <dbReference type="Proteomes" id="UP000050502"/>
    </source>
</evidence>
<reference evidence="1" key="1">
    <citation type="journal article" date="2015" name="Genome Announc.">
        <title>Draft Genome Sequence of a Heterotrophic Facultative Anaerobic Thermophilic Bacterium, Ardenticatena maritima Strain 110ST.</title>
        <authorList>
            <person name="Kawaichi S."/>
            <person name="Yoshida T."/>
            <person name="Sako Y."/>
            <person name="Nakamura R."/>
        </authorList>
    </citation>
    <scope>NUCLEOTIDE SEQUENCE [LARGE SCALE GENOMIC DNA]</scope>
    <source>
        <strain evidence="1">110S</strain>
    </source>
</reference>
<proteinExistence type="predicted"/>
<evidence type="ECO:0000313" key="3">
    <source>
        <dbReference type="Proteomes" id="UP000037784"/>
    </source>
</evidence>
<dbReference type="EMBL" id="LGKN01000003">
    <property type="protein sequence ID" value="KPL89360.1"/>
    <property type="molecule type" value="Genomic_DNA"/>
</dbReference>
<accession>A0A0M8KB25</accession>
<reference evidence="3" key="3">
    <citation type="submission" date="2015-08" db="EMBL/GenBank/DDBJ databases">
        <title>Draft Genome Sequence of a Heterotrophic Facultative Anaerobic Bacterium Ardenticatena maritima Strain 110S.</title>
        <authorList>
            <person name="Kawaichi S."/>
            <person name="Yoshida T."/>
            <person name="Sako Y."/>
            <person name="Nakamura R."/>
        </authorList>
    </citation>
    <scope>NUCLEOTIDE SEQUENCE [LARGE SCALE GENOMIC DNA]</scope>
    <source>
        <strain evidence="3">110S</strain>
    </source>
</reference>